<evidence type="ECO:0000313" key="2">
    <source>
        <dbReference type="Proteomes" id="UP001366503"/>
    </source>
</evidence>
<dbReference type="RefSeq" id="WP_337092885.1">
    <property type="nucleotide sequence ID" value="NZ_JAPYKO010000005.1"/>
</dbReference>
<accession>A0ABU8KCG3</accession>
<name>A0ABU8KCG3_9HYPH</name>
<dbReference type="Proteomes" id="UP001366503">
    <property type="component" value="Unassembled WGS sequence"/>
</dbReference>
<evidence type="ECO:0000313" key="1">
    <source>
        <dbReference type="EMBL" id="MEI9402519.1"/>
    </source>
</evidence>
<sequence length="284" mass="30964">MTPLAAVAVFFLGLNGAFCILAPSVFVSDRARGPYTVANNYELTRVYSRALDGYRQVVEDFPQSRYYDPARIGIANSLMALGRRSEAIADFEKLLSSLTDNSERESNRLIVLSKLAAALEEEGDAGRFKDVFEMLARDYPGSQATKDARRFADTILVTSQAAEKSAPRSGLVSIQAEPAIVGKPFKLAINIKQGAVPAGQFSIAINSAFIAQFDFVSVMPSSMGTSDYWGKRFFEFAGNGDKPFEAVFIFRARTAGRHNLDLDLGANFSLIEANQVSAIVVSEK</sequence>
<gene>
    <name evidence="1" type="ORF">O7A05_10155</name>
</gene>
<reference evidence="1 2" key="1">
    <citation type="submission" date="2022-12" db="EMBL/GenBank/DDBJ databases">
        <authorList>
            <person name="Muema E."/>
        </authorList>
    </citation>
    <scope>NUCLEOTIDE SEQUENCE [LARGE SCALE GENOMIC DNA]</scope>
    <source>
        <strain evidence="2">1330</strain>
    </source>
</reference>
<dbReference type="SUPFAM" id="SSF48452">
    <property type="entry name" value="TPR-like"/>
    <property type="match status" value="1"/>
</dbReference>
<dbReference type="Gene3D" id="1.25.40.10">
    <property type="entry name" value="Tetratricopeptide repeat domain"/>
    <property type="match status" value="1"/>
</dbReference>
<protein>
    <recommendedName>
        <fullName evidence="3">Tetratricopeptide repeat protein</fullName>
    </recommendedName>
</protein>
<comment type="caution">
    <text evidence="1">The sequence shown here is derived from an EMBL/GenBank/DDBJ whole genome shotgun (WGS) entry which is preliminary data.</text>
</comment>
<dbReference type="EMBL" id="JAPYKO010000005">
    <property type="protein sequence ID" value="MEI9402519.1"/>
    <property type="molecule type" value="Genomic_DNA"/>
</dbReference>
<organism evidence="1 2">
    <name type="scientific">Mesorhizobium argentiipisi</name>
    <dbReference type="NCBI Taxonomy" id="3015175"/>
    <lineage>
        <taxon>Bacteria</taxon>
        <taxon>Pseudomonadati</taxon>
        <taxon>Pseudomonadota</taxon>
        <taxon>Alphaproteobacteria</taxon>
        <taxon>Hyphomicrobiales</taxon>
        <taxon>Phyllobacteriaceae</taxon>
        <taxon>Mesorhizobium</taxon>
    </lineage>
</organism>
<dbReference type="InterPro" id="IPR011990">
    <property type="entry name" value="TPR-like_helical_dom_sf"/>
</dbReference>
<keyword evidence="2" id="KW-1185">Reference proteome</keyword>
<proteinExistence type="predicted"/>
<evidence type="ECO:0008006" key="3">
    <source>
        <dbReference type="Google" id="ProtNLM"/>
    </source>
</evidence>